<dbReference type="GO" id="GO:0042448">
    <property type="term" value="P:progesterone metabolic process"/>
    <property type="evidence" value="ECO:0007669"/>
    <property type="project" value="TreeGrafter"/>
</dbReference>
<keyword evidence="8" id="KW-0492">Microsome</keyword>
<dbReference type="OrthoDB" id="1055148at2759"/>
<evidence type="ECO:0000256" key="2">
    <source>
        <dbReference type="ARBA" id="ARBA00004174"/>
    </source>
</evidence>
<evidence type="ECO:0008006" key="18">
    <source>
        <dbReference type="Google" id="ProtNLM"/>
    </source>
</evidence>
<dbReference type="STRING" id="283909.R7V5C4"/>
<evidence type="ECO:0000256" key="6">
    <source>
        <dbReference type="ARBA" id="ARBA00022723"/>
    </source>
</evidence>
<evidence type="ECO:0000256" key="1">
    <source>
        <dbReference type="ARBA" id="ARBA00001971"/>
    </source>
</evidence>
<dbReference type="EnsemblMetazoa" id="CapteT141850">
    <property type="protein sequence ID" value="CapteP141850"/>
    <property type="gene ID" value="CapteG141850"/>
</dbReference>
<evidence type="ECO:0000313" key="15">
    <source>
        <dbReference type="EMBL" id="ELU11556.1"/>
    </source>
</evidence>
<evidence type="ECO:0000256" key="10">
    <source>
        <dbReference type="ARBA" id="ARBA00023004"/>
    </source>
</evidence>
<dbReference type="GO" id="GO:0005506">
    <property type="term" value="F:iron ion binding"/>
    <property type="evidence" value="ECO:0007669"/>
    <property type="project" value="InterPro"/>
</dbReference>
<keyword evidence="12" id="KW-0472">Membrane</keyword>
<evidence type="ECO:0000256" key="11">
    <source>
        <dbReference type="ARBA" id="ARBA00023033"/>
    </source>
</evidence>
<evidence type="ECO:0000256" key="12">
    <source>
        <dbReference type="ARBA" id="ARBA00023136"/>
    </source>
</evidence>
<dbReference type="InterPro" id="IPR001128">
    <property type="entry name" value="Cyt_P450"/>
</dbReference>
<dbReference type="GO" id="GO:0020037">
    <property type="term" value="F:heme binding"/>
    <property type="evidence" value="ECO:0007669"/>
    <property type="project" value="InterPro"/>
</dbReference>
<evidence type="ECO:0000313" key="16">
    <source>
        <dbReference type="EnsemblMetazoa" id="CapteP141850"/>
    </source>
</evidence>
<evidence type="ECO:0000256" key="7">
    <source>
        <dbReference type="ARBA" id="ARBA00022824"/>
    </source>
</evidence>
<dbReference type="InterPro" id="IPR036396">
    <property type="entry name" value="Cyt_P450_sf"/>
</dbReference>
<evidence type="ECO:0000256" key="4">
    <source>
        <dbReference type="ARBA" id="ARBA00010617"/>
    </source>
</evidence>
<sequence length="499" mass="57029">MTVLCTVGVFTLFAIWNWKRSGKIDKLPHYRGWPVVGNLFQVRRERPELTFVEWAKDLGPVFSVKMLNQQIVVLSSFDAIYEALVTKGNEFTGRPSKNSFRADVVTDRFLNIINMSANSLWKKLRMICQKKIKMYDTGMKRIGEISSDMIKNLLEEFKGTGQKSFNPRDFIYSTITNTIMALVLGRTFRTDDEIYKKMVQFEEDTREAFSSAGRGAELDVCPWLRYFGNKTYKRLLNILELRNQLWVLMKEESSRGDRLLKENDEDVRLMTALRDAQAEEGSGISEKHLPSVVMFDIAFAGTATTTNNLYIYLNVISKNPRVQEKLQEEVDNVVGLERMVSLTDKEKMPYTQATMLELLRYASVAPLGVPHTSNEDTIIQGHTIPAGSTVLMNLYHLHHDEEYWKNPFEFHPERFLNDDGGLVSASHSNRRHLMPFGAGPRVCLGESLAKSRLFLVIASLTQKFDILPGESSAPCDPRLLEHGVILSSAKYEIIARERF</sequence>
<accession>R7V5C4</accession>
<proteinExistence type="inferred from homology"/>
<reference evidence="16" key="3">
    <citation type="submission" date="2015-06" db="UniProtKB">
        <authorList>
            <consortium name="EnsemblMetazoa"/>
        </authorList>
    </citation>
    <scope>IDENTIFICATION</scope>
</reference>
<keyword evidence="6 13" id="KW-0479">Metal-binding</keyword>
<dbReference type="GO" id="GO:0042446">
    <property type="term" value="P:hormone biosynthetic process"/>
    <property type="evidence" value="ECO:0007669"/>
    <property type="project" value="TreeGrafter"/>
</dbReference>
<evidence type="ECO:0000256" key="3">
    <source>
        <dbReference type="ARBA" id="ARBA00004406"/>
    </source>
</evidence>
<reference evidence="17" key="1">
    <citation type="submission" date="2012-12" db="EMBL/GenBank/DDBJ databases">
        <authorList>
            <person name="Hellsten U."/>
            <person name="Grimwood J."/>
            <person name="Chapman J.A."/>
            <person name="Shapiro H."/>
            <person name="Aerts A."/>
            <person name="Otillar R.P."/>
            <person name="Terry A.Y."/>
            <person name="Boore J.L."/>
            <person name="Simakov O."/>
            <person name="Marletaz F."/>
            <person name="Cho S.-J."/>
            <person name="Edsinger-Gonzales E."/>
            <person name="Havlak P."/>
            <person name="Kuo D.-H."/>
            <person name="Larsson T."/>
            <person name="Lv J."/>
            <person name="Arendt D."/>
            <person name="Savage R."/>
            <person name="Osoegawa K."/>
            <person name="de Jong P."/>
            <person name="Lindberg D.R."/>
            <person name="Seaver E.C."/>
            <person name="Weisblat D.A."/>
            <person name="Putnam N.H."/>
            <person name="Grigoriev I.V."/>
            <person name="Rokhsar D.S."/>
        </authorList>
    </citation>
    <scope>NUCLEOTIDE SEQUENCE</scope>
    <source>
        <strain evidence="17">I ESC-2004</strain>
    </source>
</reference>
<name>R7V5C4_CAPTE</name>
<dbReference type="EMBL" id="AMQN01005720">
    <property type="status" value="NOT_ANNOTATED_CDS"/>
    <property type="molecule type" value="Genomic_DNA"/>
</dbReference>
<dbReference type="InterPro" id="IPR017972">
    <property type="entry name" value="Cyt_P450_CS"/>
</dbReference>
<dbReference type="Proteomes" id="UP000014760">
    <property type="component" value="Unassembled WGS sequence"/>
</dbReference>
<dbReference type="FunFam" id="1.10.630.10:FF:000238">
    <property type="entry name" value="Cytochrome P450 2A6"/>
    <property type="match status" value="1"/>
</dbReference>
<protein>
    <recommendedName>
        <fullName evidence="18">Cytochrome P450</fullName>
    </recommendedName>
</protein>
<dbReference type="PANTHER" id="PTHR24289:SF20">
    <property type="entry name" value="STEROID 17-ALPHA-HYDROXYLASE_17,20 LYASE"/>
    <property type="match status" value="1"/>
</dbReference>
<keyword evidence="9 14" id="KW-0560">Oxidoreductase</keyword>
<dbReference type="AlphaFoldDB" id="R7V5C4"/>
<keyword evidence="7" id="KW-0256">Endoplasmic reticulum</keyword>
<keyword evidence="10 13" id="KW-0408">Iron</keyword>
<dbReference type="PROSITE" id="PS00086">
    <property type="entry name" value="CYTOCHROME_P450"/>
    <property type="match status" value="1"/>
</dbReference>
<evidence type="ECO:0000256" key="9">
    <source>
        <dbReference type="ARBA" id="ARBA00023002"/>
    </source>
</evidence>
<keyword evidence="17" id="KW-1185">Reference proteome</keyword>
<dbReference type="InterPro" id="IPR002401">
    <property type="entry name" value="Cyt_P450_E_grp-I"/>
</dbReference>
<evidence type="ECO:0000313" key="17">
    <source>
        <dbReference type="Proteomes" id="UP000014760"/>
    </source>
</evidence>
<comment type="cofactor">
    <cofactor evidence="1 13">
        <name>heme</name>
        <dbReference type="ChEBI" id="CHEBI:30413"/>
    </cofactor>
</comment>
<dbReference type="PRINTS" id="PR00385">
    <property type="entry name" value="P450"/>
</dbReference>
<reference evidence="15 17" key="2">
    <citation type="journal article" date="2013" name="Nature">
        <title>Insights into bilaterian evolution from three spiralian genomes.</title>
        <authorList>
            <person name="Simakov O."/>
            <person name="Marletaz F."/>
            <person name="Cho S.J."/>
            <person name="Edsinger-Gonzales E."/>
            <person name="Havlak P."/>
            <person name="Hellsten U."/>
            <person name="Kuo D.H."/>
            <person name="Larsson T."/>
            <person name="Lv J."/>
            <person name="Arendt D."/>
            <person name="Savage R."/>
            <person name="Osoegawa K."/>
            <person name="de Jong P."/>
            <person name="Grimwood J."/>
            <person name="Chapman J.A."/>
            <person name="Shapiro H."/>
            <person name="Aerts A."/>
            <person name="Otillar R.P."/>
            <person name="Terry A.Y."/>
            <person name="Boore J.L."/>
            <person name="Grigoriev I.V."/>
            <person name="Lindberg D.R."/>
            <person name="Seaver E.C."/>
            <person name="Weisblat D.A."/>
            <person name="Putnam N.H."/>
            <person name="Rokhsar D.S."/>
        </authorList>
    </citation>
    <scope>NUCLEOTIDE SEQUENCE</scope>
    <source>
        <strain evidence="15 17">I ESC-2004</strain>
    </source>
</reference>
<keyword evidence="11 14" id="KW-0503">Monooxygenase</keyword>
<dbReference type="SUPFAM" id="SSF48264">
    <property type="entry name" value="Cytochrome P450"/>
    <property type="match status" value="1"/>
</dbReference>
<feature type="binding site" description="axial binding residue" evidence="13">
    <location>
        <position position="443"/>
    </location>
    <ligand>
        <name>heme</name>
        <dbReference type="ChEBI" id="CHEBI:30413"/>
    </ligand>
    <ligandPart>
        <name>Fe</name>
        <dbReference type="ChEBI" id="CHEBI:18248"/>
    </ligandPart>
</feature>
<dbReference type="EMBL" id="KB296645">
    <property type="protein sequence ID" value="ELU11556.1"/>
    <property type="molecule type" value="Genomic_DNA"/>
</dbReference>
<evidence type="ECO:0000256" key="8">
    <source>
        <dbReference type="ARBA" id="ARBA00022848"/>
    </source>
</evidence>
<dbReference type="Gene3D" id="1.10.630.10">
    <property type="entry name" value="Cytochrome P450"/>
    <property type="match status" value="1"/>
</dbReference>
<keyword evidence="5 13" id="KW-0349">Heme</keyword>
<gene>
    <name evidence="15" type="ORF">CAPTEDRAFT_141850</name>
</gene>
<dbReference type="OMA" id="VHRAMRM"/>
<dbReference type="PRINTS" id="PR00463">
    <property type="entry name" value="EP450I"/>
</dbReference>
<comment type="similarity">
    <text evidence="4 14">Belongs to the cytochrome P450 family.</text>
</comment>
<dbReference type="GO" id="GO:0005789">
    <property type="term" value="C:endoplasmic reticulum membrane"/>
    <property type="evidence" value="ECO:0007669"/>
    <property type="project" value="UniProtKB-SubCell"/>
</dbReference>
<comment type="subcellular location">
    <subcellularLocation>
        <location evidence="3">Endoplasmic reticulum membrane</location>
        <topology evidence="3">Peripheral membrane protein</topology>
    </subcellularLocation>
    <subcellularLocation>
        <location evidence="2">Microsome membrane</location>
        <topology evidence="2">Peripheral membrane protein</topology>
    </subcellularLocation>
</comment>
<dbReference type="GO" id="GO:0004508">
    <property type="term" value="F:steroid 17-alpha-monooxygenase activity"/>
    <property type="evidence" value="ECO:0007669"/>
    <property type="project" value="TreeGrafter"/>
</dbReference>
<dbReference type="PANTHER" id="PTHR24289">
    <property type="entry name" value="STEROID 17-ALPHA-HYDROXYLASE/17,20 LYASE"/>
    <property type="match status" value="1"/>
</dbReference>
<organism evidence="15">
    <name type="scientific">Capitella teleta</name>
    <name type="common">Polychaete worm</name>
    <dbReference type="NCBI Taxonomy" id="283909"/>
    <lineage>
        <taxon>Eukaryota</taxon>
        <taxon>Metazoa</taxon>
        <taxon>Spiralia</taxon>
        <taxon>Lophotrochozoa</taxon>
        <taxon>Annelida</taxon>
        <taxon>Polychaeta</taxon>
        <taxon>Sedentaria</taxon>
        <taxon>Scolecida</taxon>
        <taxon>Capitellidae</taxon>
        <taxon>Capitella</taxon>
    </lineage>
</organism>
<dbReference type="HOGENOM" id="CLU_001570_22_0_1"/>
<evidence type="ECO:0000256" key="13">
    <source>
        <dbReference type="PIRSR" id="PIRSR602401-1"/>
    </source>
</evidence>
<evidence type="ECO:0000256" key="14">
    <source>
        <dbReference type="RuleBase" id="RU000461"/>
    </source>
</evidence>
<dbReference type="Pfam" id="PF00067">
    <property type="entry name" value="p450"/>
    <property type="match status" value="1"/>
</dbReference>
<evidence type="ECO:0000256" key="5">
    <source>
        <dbReference type="ARBA" id="ARBA00022617"/>
    </source>
</evidence>